<evidence type="ECO:0000313" key="2">
    <source>
        <dbReference type="Proteomes" id="UP001315278"/>
    </source>
</evidence>
<comment type="caution">
    <text evidence="1">The sequence shown here is derived from an EMBL/GenBank/DDBJ whole genome shotgun (WGS) entry which is preliminary data.</text>
</comment>
<dbReference type="EMBL" id="JAFCJH010000011">
    <property type="protein sequence ID" value="MBR0796326.1"/>
    <property type="molecule type" value="Genomic_DNA"/>
</dbReference>
<accession>A0ABS5FHR8</accession>
<proteinExistence type="predicted"/>
<reference evidence="2" key="1">
    <citation type="journal article" date="2021" name="ISME J.">
        <title>Evolutionary origin and ecological implication of a unique nif island in free-living Bradyrhizobium lineages.</title>
        <authorList>
            <person name="Tao J."/>
        </authorList>
    </citation>
    <scope>NUCLEOTIDE SEQUENCE [LARGE SCALE GENOMIC DNA]</scope>
    <source>
        <strain evidence="2">SZCCT0434</strain>
    </source>
</reference>
<dbReference type="RefSeq" id="WP_212492800.1">
    <property type="nucleotide sequence ID" value="NZ_JAFCJH010000011.1"/>
</dbReference>
<gene>
    <name evidence="1" type="ORF">JQ615_13110</name>
</gene>
<sequence>MPMITRARRRLFRFAGGVAAVLAVWFIGMAAAALVVTPTVVVAFGDPSQLAGVDGDLLASGRGFLAMRTADDDTVKSLYQHGAWLVWPVLTAGCGRR</sequence>
<keyword evidence="2" id="KW-1185">Reference proteome</keyword>
<name>A0ABS5FHR8_9BRAD</name>
<evidence type="ECO:0000313" key="1">
    <source>
        <dbReference type="EMBL" id="MBR0796326.1"/>
    </source>
</evidence>
<dbReference type="Proteomes" id="UP001315278">
    <property type="component" value="Unassembled WGS sequence"/>
</dbReference>
<organism evidence="1 2">
    <name type="scientific">Bradyrhizobium jicamae</name>
    <dbReference type="NCBI Taxonomy" id="280332"/>
    <lineage>
        <taxon>Bacteria</taxon>
        <taxon>Pseudomonadati</taxon>
        <taxon>Pseudomonadota</taxon>
        <taxon>Alphaproteobacteria</taxon>
        <taxon>Hyphomicrobiales</taxon>
        <taxon>Nitrobacteraceae</taxon>
        <taxon>Bradyrhizobium</taxon>
    </lineage>
</organism>
<dbReference type="InterPro" id="IPR006311">
    <property type="entry name" value="TAT_signal"/>
</dbReference>
<dbReference type="PROSITE" id="PS51318">
    <property type="entry name" value="TAT"/>
    <property type="match status" value="1"/>
</dbReference>
<evidence type="ECO:0008006" key="3">
    <source>
        <dbReference type="Google" id="ProtNLM"/>
    </source>
</evidence>
<protein>
    <recommendedName>
        <fullName evidence="3">Oligopeptide transport permease C-like N-terminal domain-containing protein</fullName>
    </recommendedName>
</protein>